<dbReference type="Proteomes" id="UP000034293">
    <property type="component" value="Unassembled WGS sequence"/>
</dbReference>
<gene>
    <name evidence="3" type="ORF">UU02_C0011G0020</name>
</gene>
<evidence type="ECO:0000259" key="2">
    <source>
        <dbReference type="PROSITE" id="PS51084"/>
    </source>
</evidence>
<evidence type="ECO:0000313" key="4">
    <source>
        <dbReference type="Proteomes" id="UP000034293"/>
    </source>
</evidence>
<dbReference type="PROSITE" id="PS51084">
    <property type="entry name" value="HIT_2"/>
    <property type="match status" value="1"/>
</dbReference>
<dbReference type="EMBL" id="LBZA01000011">
    <property type="protein sequence ID" value="KKR64208.1"/>
    <property type="molecule type" value="Genomic_DNA"/>
</dbReference>
<feature type="domain" description="HIT" evidence="2">
    <location>
        <begin position="1"/>
        <end position="111"/>
    </location>
</feature>
<dbReference type="SUPFAM" id="SSF54197">
    <property type="entry name" value="HIT-like"/>
    <property type="match status" value="1"/>
</dbReference>
<comment type="caution">
    <text evidence="3">The sequence shown here is derived from an EMBL/GenBank/DDBJ whole genome shotgun (WGS) entry which is preliminary data.</text>
</comment>
<sequence>MNCDICRYVKEADNPVFESKYWIVFLADEQAYLGRCFVTLKRHCGDIAKLDNKEWLELLGVIRKLENAVKEAFGPSLFNWTCLMNLAYQNNPPNPHIHWHFMPRYSHEVNFTGMTFVDLEFGSHYAREKERPRKVSGRIKNEIVGAIRKRLKTA</sequence>
<dbReference type="InterPro" id="IPR052908">
    <property type="entry name" value="AP-4-A_phosphorylase"/>
</dbReference>
<feature type="short sequence motif" description="Histidine triad motif" evidence="1">
    <location>
        <begin position="96"/>
        <end position="100"/>
    </location>
</feature>
<dbReference type="AlphaFoldDB" id="A0A0G0SH57"/>
<dbReference type="Pfam" id="PF01230">
    <property type="entry name" value="HIT"/>
    <property type="match status" value="1"/>
</dbReference>
<evidence type="ECO:0000256" key="1">
    <source>
        <dbReference type="PROSITE-ProRule" id="PRU00464"/>
    </source>
</evidence>
<organism evidence="3 4">
    <name type="scientific">Candidatus Woesebacteria bacterium GW2011_GWA1_40_43</name>
    <dbReference type="NCBI Taxonomy" id="1618553"/>
    <lineage>
        <taxon>Bacteria</taxon>
        <taxon>Candidatus Woeseibacteriota</taxon>
    </lineage>
</organism>
<dbReference type="PANTHER" id="PTHR42997:SF1">
    <property type="entry name" value="AP-4-A PHOSPHORYLASE"/>
    <property type="match status" value="1"/>
</dbReference>
<evidence type="ECO:0000313" key="3">
    <source>
        <dbReference type="EMBL" id="KKR64208.1"/>
    </source>
</evidence>
<dbReference type="PANTHER" id="PTHR42997">
    <property type="entry name" value="HIT FAMILY HYDROLASE"/>
    <property type="match status" value="1"/>
</dbReference>
<name>A0A0G0SH57_9BACT</name>
<dbReference type="Gene3D" id="3.30.428.10">
    <property type="entry name" value="HIT-like"/>
    <property type="match status" value="1"/>
</dbReference>
<reference evidence="3 4" key="1">
    <citation type="journal article" date="2015" name="Nature">
        <title>rRNA introns, odd ribosomes, and small enigmatic genomes across a large radiation of phyla.</title>
        <authorList>
            <person name="Brown C.T."/>
            <person name="Hug L.A."/>
            <person name="Thomas B.C."/>
            <person name="Sharon I."/>
            <person name="Castelle C.J."/>
            <person name="Singh A."/>
            <person name="Wilkins M.J."/>
            <person name="Williams K.H."/>
            <person name="Banfield J.F."/>
        </authorList>
    </citation>
    <scope>NUCLEOTIDE SEQUENCE [LARGE SCALE GENOMIC DNA]</scope>
</reference>
<accession>A0A0G0SH57</accession>
<dbReference type="InterPro" id="IPR036265">
    <property type="entry name" value="HIT-like_sf"/>
</dbReference>
<dbReference type="InterPro" id="IPR011146">
    <property type="entry name" value="HIT-like"/>
</dbReference>
<protein>
    <recommendedName>
        <fullName evidence="2">HIT domain-containing protein</fullName>
    </recommendedName>
</protein>
<dbReference type="GO" id="GO:0003824">
    <property type="term" value="F:catalytic activity"/>
    <property type="evidence" value="ECO:0007669"/>
    <property type="project" value="InterPro"/>
</dbReference>
<proteinExistence type="predicted"/>